<dbReference type="RefSeq" id="WP_121199349.1">
    <property type="nucleotide sequence ID" value="NZ_RBKU01000001.1"/>
</dbReference>
<reference evidence="2 3" key="1">
    <citation type="submission" date="2018-10" db="EMBL/GenBank/DDBJ databases">
        <title>Genomic Encyclopedia of Archaeal and Bacterial Type Strains, Phase II (KMG-II): from individual species to whole genera.</title>
        <authorList>
            <person name="Goeker M."/>
        </authorList>
    </citation>
    <scope>NUCLEOTIDE SEQUENCE [LARGE SCALE GENOMIC DNA]</scope>
    <source>
        <strain evidence="2 3">DSM 18602</strain>
    </source>
</reference>
<dbReference type="PANTHER" id="PTHR34818">
    <property type="entry name" value="PROTEIN BLI-3"/>
    <property type="match status" value="1"/>
</dbReference>
<dbReference type="AlphaFoldDB" id="A0A495J5J8"/>
<name>A0A495J5J8_9SPHI</name>
<feature type="domain" description="General stress protein FMN-binding split barrel" evidence="1">
    <location>
        <begin position="20"/>
        <end position="169"/>
    </location>
</feature>
<dbReference type="EMBL" id="RBKU01000001">
    <property type="protein sequence ID" value="RKR83902.1"/>
    <property type="molecule type" value="Genomic_DNA"/>
</dbReference>
<proteinExistence type="predicted"/>
<dbReference type="InterPro" id="IPR038725">
    <property type="entry name" value="YdaG_split_barrel_FMN-bd"/>
</dbReference>
<gene>
    <name evidence="2" type="ORF">BDD43_4117</name>
</gene>
<evidence type="ECO:0000313" key="3">
    <source>
        <dbReference type="Proteomes" id="UP000268007"/>
    </source>
</evidence>
<dbReference type="PANTHER" id="PTHR34818:SF1">
    <property type="entry name" value="PROTEIN BLI-3"/>
    <property type="match status" value="1"/>
</dbReference>
<dbReference type="Gene3D" id="2.30.110.10">
    <property type="entry name" value="Electron Transport, Fmn-binding Protein, Chain A"/>
    <property type="match status" value="1"/>
</dbReference>
<dbReference type="SUPFAM" id="SSF50475">
    <property type="entry name" value="FMN-binding split barrel"/>
    <property type="match status" value="1"/>
</dbReference>
<organism evidence="2 3">
    <name type="scientific">Mucilaginibacter gracilis</name>
    <dbReference type="NCBI Taxonomy" id="423350"/>
    <lineage>
        <taxon>Bacteria</taxon>
        <taxon>Pseudomonadati</taxon>
        <taxon>Bacteroidota</taxon>
        <taxon>Sphingobacteriia</taxon>
        <taxon>Sphingobacteriales</taxon>
        <taxon>Sphingobacteriaceae</taxon>
        <taxon>Mucilaginibacter</taxon>
    </lineage>
</organism>
<dbReference type="Pfam" id="PF16242">
    <property type="entry name" value="Pyrid_ox_like"/>
    <property type="match status" value="1"/>
</dbReference>
<evidence type="ECO:0000259" key="1">
    <source>
        <dbReference type="Pfam" id="PF16242"/>
    </source>
</evidence>
<dbReference type="OrthoDB" id="1432662at2"/>
<protein>
    <submittedName>
        <fullName evidence="2">General stress protein 26</fullName>
    </submittedName>
</protein>
<evidence type="ECO:0000313" key="2">
    <source>
        <dbReference type="EMBL" id="RKR83902.1"/>
    </source>
</evidence>
<dbReference type="InterPro" id="IPR052917">
    <property type="entry name" value="Stress-Dev_Protein"/>
</dbReference>
<keyword evidence="3" id="KW-1185">Reference proteome</keyword>
<dbReference type="Proteomes" id="UP000268007">
    <property type="component" value="Unassembled WGS sequence"/>
</dbReference>
<sequence length="180" mass="20009">MDTINATQQEEHIKPLEGTEAIEKIRELTKKADSCFFITSIKTGLPVSARPMSTQQVDDQGNLWFLSAKDSEHNKEITADPFVHLFYQASAHTGFVNIYGMAEIGNDKAKIEEIWDPIAKVWFQGGIDDPLITTIKVSPLQGYYWDNKHGSIVQFAKMAASLVTGKTMDDSIEGTLNVGE</sequence>
<comment type="caution">
    <text evidence="2">The sequence shown here is derived from an EMBL/GenBank/DDBJ whole genome shotgun (WGS) entry which is preliminary data.</text>
</comment>
<dbReference type="InterPro" id="IPR012349">
    <property type="entry name" value="Split_barrel_FMN-bd"/>
</dbReference>
<accession>A0A495J5J8</accession>